<feature type="domain" description="Gp5/Type VI secretion system Vgr protein OB-fold" evidence="1">
    <location>
        <begin position="376"/>
        <end position="450"/>
    </location>
</feature>
<dbReference type="InterPro" id="IPR037026">
    <property type="entry name" value="Vgr_OB-fold_dom_sf"/>
</dbReference>
<gene>
    <name evidence="2" type="ORF">LX66_4288</name>
</gene>
<dbReference type="InterPro" id="IPR006531">
    <property type="entry name" value="Gp5/Vgr_OB"/>
</dbReference>
<dbReference type="OrthoDB" id="1907165at2"/>
<dbReference type="RefSeq" id="WP_145717278.1">
    <property type="nucleotide sequence ID" value="NZ_BAAAFY010000004.1"/>
</dbReference>
<dbReference type="Gene3D" id="4.10.220.110">
    <property type="match status" value="1"/>
</dbReference>
<evidence type="ECO:0000313" key="2">
    <source>
        <dbReference type="EMBL" id="TWI87020.1"/>
    </source>
</evidence>
<evidence type="ECO:0000313" key="3">
    <source>
        <dbReference type="Proteomes" id="UP000316778"/>
    </source>
</evidence>
<keyword evidence="3" id="KW-1185">Reference proteome</keyword>
<name>A0A562T2Q8_CHIJA</name>
<accession>A0A562T2Q8</accession>
<dbReference type="Pfam" id="PF05954">
    <property type="entry name" value="Phage_GPD"/>
    <property type="match status" value="1"/>
</dbReference>
<dbReference type="NCBIfam" id="TIGR01646">
    <property type="entry name" value="vgr_GE"/>
    <property type="match status" value="1"/>
</dbReference>
<proteinExistence type="predicted"/>
<comment type="caution">
    <text evidence="2">The sequence shown here is derived from an EMBL/GenBank/DDBJ whole genome shotgun (WGS) entry which is preliminary data.</text>
</comment>
<dbReference type="Gene3D" id="2.40.50.230">
    <property type="entry name" value="Gp5 N-terminal domain"/>
    <property type="match status" value="1"/>
</dbReference>
<dbReference type="InterPro" id="IPR006533">
    <property type="entry name" value="T6SS_Vgr_RhsGE"/>
</dbReference>
<dbReference type="Proteomes" id="UP000316778">
    <property type="component" value="Unassembled WGS sequence"/>
</dbReference>
<sequence length="580" mass="61587">MTGLLPIEQDTSRVSFTIKVGGEPIPGTIPVYALSVHNEVNRIPAAYISLADGDAALADWPASSEDLFVPGNEVEILAGYHGIEASIFKGIVTRHSLRVRRQRTELQVECRHKAVLMTIARNSQLFEDVKDSDIAGTLLDAYGLTGTIGDTPVTHAEMVQYDCTDWDFLVSRAEAAGAVVIARGDKTDMQSPVLATTPAATLRFGTNLVEFDAEIDGCQQYGSVKAQSWDPAAQELLEAEANDPGWVTPGNLDPAALGTAAGAPAYTLRQPGHLTEEEAQQWADARLLRSRMAFVCGRASVQGFATALPGITVALEGLGTRFNGNGWVSGIRHEISHSNWLTDLQLGLPARLHTESFKTQSTAAAALLPGINGLHTAVVTALEGDPDNEARIRVKIPSISPDGEGNRARVATLDAGDNRGTFFLPEIGDEVVVGFLNDDPRQAVVLGALHSSAKAPPLTAADDNHEKGFFTRSGMRILFNDDKKNITIDTPAGNVLLLDEDKGEVSLTDKNGNKLVLSADGITLDSAKDIVLKAAGNIKMDGKTNLEAKAGAQCKLEGSAGAELKSSGQTVIKGSMVQIN</sequence>
<evidence type="ECO:0000259" key="1">
    <source>
        <dbReference type="Pfam" id="PF04717"/>
    </source>
</evidence>
<protein>
    <submittedName>
        <fullName evidence="2">Rhs element Vgr protein</fullName>
    </submittedName>
</protein>
<dbReference type="Gene3D" id="2.30.110.50">
    <property type="match status" value="1"/>
</dbReference>
<dbReference type="SUPFAM" id="SSF69255">
    <property type="entry name" value="gp5 N-terminal domain-like"/>
    <property type="match status" value="1"/>
</dbReference>
<dbReference type="AlphaFoldDB" id="A0A562T2Q8"/>
<dbReference type="EMBL" id="VLLG01000004">
    <property type="protein sequence ID" value="TWI87020.1"/>
    <property type="molecule type" value="Genomic_DNA"/>
</dbReference>
<dbReference type="Gene3D" id="3.55.50.10">
    <property type="entry name" value="Baseplate protein-like domains"/>
    <property type="match status" value="1"/>
</dbReference>
<reference evidence="2 3" key="1">
    <citation type="journal article" date="2013" name="Stand. Genomic Sci.">
        <title>Genomic Encyclopedia of Type Strains, Phase I: The one thousand microbial genomes (KMG-I) project.</title>
        <authorList>
            <person name="Kyrpides N.C."/>
            <person name="Woyke T."/>
            <person name="Eisen J.A."/>
            <person name="Garrity G."/>
            <person name="Lilburn T.G."/>
            <person name="Beck B.J."/>
            <person name="Whitman W.B."/>
            <person name="Hugenholtz P."/>
            <person name="Klenk H.P."/>
        </authorList>
    </citation>
    <scope>NUCLEOTIDE SEQUENCE [LARGE SCALE GENOMIC DNA]</scope>
    <source>
        <strain evidence="2 3">DSM 13484</strain>
    </source>
</reference>
<dbReference type="Pfam" id="PF04717">
    <property type="entry name" value="Phage_base_V"/>
    <property type="match status" value="1"/>
</dbReference>
<dbReference type="SUPFAM" id="SSF69279">
    <property type="entry name" value="Phage tail proteins"/>
    <property type="match status" value="1"/>
</dbReference>
<organism evidence="2 3">
    <name type="scientific">Chitinophaga japonensis</name>
    <name type="common">Flexibacter japonensis</name>
    <dbReference type="NCBI Taxonomy" id="104662"/>
    <lineage>
        <taxon>Bacteria</taxon>
        <taxon>Pseudomonadati</taxon>
        <taxon>Bacteroidota</taxon>
        <taxon>Chitinophagia</taxon>
        <taxon>Chitinophagales</taxon>
        <taxon>Chitinophagaceae</taxon>
        <taxon>Chitinophaga</taxon>
    </lineage>
</organism>
<dbReference type="SUPFAM" id="SSF69349">
    <property type="entry name" value="Phage fibre proteins"/>
    <property type="match status" value="1"/>
</dbReference>